<dbReference type="InterPro" id="IPR005653">
    <property type="entry name" value="OstA-like_N"/>
</dbReference>
<dbReference type="RefSeq" id="WP_343791313.1">
    <property type="nucleotide sequence ID" value="NZ_BAAAGA010000002.1"/>
</dbReference>
<evidence type="ECO:0000313" key="4">
    <source>
        <dbReference type="EMBL" id="GAA0616852.1"/>
    </source>
</evidence>
<feature type="domain" description="Organic solvent tolerance-like N-terminal" evidence="3">
    <location>
        <begin position="47"/>
        <end position="138"/>
    </location>
</feature>
<dbReference type="Proteomes" id="UP001501352">
    <property type="component" value="Unassembled WGS sequence"/>
</dbReference>
<accession>A0ABN1GQU9</accession>
<feature type="signal peptide" evidence="2">
    <location>
        <begin position="1"/>
        <end position="25"/>
    </location>
</feature>
<evidence type="ECO:0000313" key="5">
    <source>
        <dbReference type="Proteomes" id="UP001501352"/>
    </source>
</evidence>
<feature type="chain" id="PRO_5047162719" evidence="2">
    <location>
        <begin position="26"/>
        <end position="164"/>
    </location>
</feature>
<protein>
    <submittedName>
        <fullName evidence="4">LptA/OstA family protein</fullName>
    </submittedName>
</protein>
<dbReference type="EMBL" id="BAAAGA010000002">
    <property type="protein sequence ID" value="GAA0616852.1"/>
    <property type="molecule type" value="Genomic_DNA"/>
</dbReference>
<name>A0ABN1GQU9_9CAUL</name>
<keyword evidence="1 2" id="KW-0732">Signal</keyword>
<gene>
    <name evidence="4" type="ORF">GCM10009422_09960</name>
</gene>
<dbReference type="PANTHER" id="PTHR36504:SF1">
    <property type="entry name" value="LIPOPOLYSACCHARIDE EXPORT SYSTEM PROTEIN LPTA"/>
    <property type="match status" value="1"/>
</dbReference>
<keyword evidence="5" id="KW-1185">Reference proteome</keyword>
<evidence type="ECO:0000259" key="3">
    <source>
        <dbReference type="Pfam" id="PF03968"/>
    </source>
</evidence>
<dbReference type="Gene3D" id="2.60.450.10">
    <property type="entry name" value="Lipopolysaccharide (LPS) transport protein A like domain"/>
    <property type="match status" value="1"/>
</dbReference>
<proteinExistence type="predicted"/>
<sequence length="164" mass="17256">MTKTTLLAAGLMGLTLLAMPAGSDAQSRGSSADAPIAWGARVVEYRSDGTLTLSNDVELTQGQNRFRADRMSGLNQSGDSRIEASGNVYFVTPTQTIRGDRATYNTADDTIVVTGDVILTQGENVATGSRLTYNTRTEAARIEGGQSGRVRGVFYPGSTRGTGA</sequence>
<dbReference type="Pfam" id="PF03968">
    <property type="entry name" value="LptD_N"/>
    <property type="match status" value="1"/>
</dbReference>
<evidence type="ECO:0000256" key="1">
    <source>
        <dbReference type="ARBA" id="ARBA00022729"/>
    </source>
</evidence>
<evidence type="ECO:0000256" key="2">
    <source>
        <dbReference type="SAM" id="SignalP"/>
    </source>
</evidence>
<reference evidence="4 5" key="1">
    <citation type="journal article" date="2019" name="Int. J. Syst. Evol. Microbiol.">
        <title>The Global Catalogue of Microorganisms (GCM) 10K type strain sequencing project: providing services to taxonomists for standard genome sequencing and annotation.</title>
        <authorList>
            <consortium name="The Broad Institute Genomics Platform"/>
            <consortium name="The Broad Institute Genome Sequencing Center for Infectious Disease"/>
            <person name="Wu L."/>
            <person name="Ma J."/>
        </authorList>
    </citation>
    <scope>NUCLEOTIDE SEQUENCE [LARGE SCALE GENOMIC DNA]</scope>
    <source>
        <strain evidence="4 5">JCM 12928</strain>
    </source>
</reference>
<dbReference type="InterPro" id="IPR052037">
    <property type="entry name" value="LPS_export_LptA"/>
</dbReference>
<dbReference type="PANTHER" id="PTHR36504">
    <property type="entry name" value="LIPOPOLYSACCHARIDE EXPORT SYSTEM PROTEIN LPTA"/>
    <property type="match status" value="1"/>
</dbReference>
<organism evidence="4 5">
    <name type="scientific">Brevundimonas kwangchunensis</name>
    <dbReference type="NCBI Taxonomy" id="322163"/>
    <lineage>
        <taxon>Bacteria</taxon>
        <taxon>Pseudomonadati</taxon>
        <taxon>Pseudomonadota</taxon>
        <taxon>Alphaproteobacteria</taxon>
        <taxon>Caulobacterales</taxon>
        <taxon>Caulobacteraceae</taxon>
        <taxon>Brevundimonas</taxon>
    </lineage>
</organism>
<comment type="caution">
    <text evidence="4">The sequence shown here is derived from an EMBL/GenBank/DDBJ whole genome shotgun (WGS) entry which is preliminary data.</text>
</comment>